<feature type="domain" description="C2H2-type" evidence="2">
    <location>
        <begin position="236"/>
        <end position="263"/>
    </location>
</feature>
<dbReference type="GO" id="GO:0008270">
    <property type="term" value="F:zinc ion binding"/>
    <property type="evidence" value="ECO:0007669"/>
    <property type="project" value="UniProtKB-KW"/>
</dbReference>
<keyword evidence="1" id="KW-0479">Metal-binding</keyword>
<dbReference type="FunFam" id="3.30.160.60:FF:000164">
    <property type="entry name" value="Fez family zinc finger protein 2"/>
    <property type="match status" value="1"/>
</dbReference>
<evidence type="ECO:0000313" key="3">
    <source>
        <dbReference type="EMBL" id="KAG9337509.1"/>
    </source>
</evidence>
<comment type="caution">
    <text evidence="3">The sequence shown here is derived from an EMBL/GenBank/DDBJ whole genome shotgun (WGS) entry which is preliminary data.</text>
</comment>
<protein>
    <recommendedName>
        <fullName evidence="2">C2H2-type domain-containing protein</fullName>
    </recommendedName>
</protein>
<dbReference type="AlphaFoldDB" id="A0A8T2NAZ3"/>
<evidence type="ECO:0000313" key="4">
    <source>
        <dbReference type="Proteomes" id="UP000824540"/>
    </source>
</evidence>
<keyword evidence="1" id="KW-0863">Zinc-finger</keyword>
<dbReference type="Gene3D" id="3.30.160.60">
    <property type="entry name" value="Classic Zinc Finger"/>
    <property type="match status" value="2"/>
</dbReference>
<dbReference type="PROSITE" id="PS50157">
    <property type="entry name" value="ZINC_FINGER_C2H2_2"/>
    <property type="match status" value="2"/>
</dbReference>
<dbReference type="Pfam" id="PF00096">
    <property type="entry name" value="zf-C2H2"/>
    <property type="match status" value="2"/>
</dbReference>
<organism evidence="3 4">
    <name type="scientific">Albula glossodonta</name>
    <name type="common">roundjaw bonefish</name>
    <dbReference type="NCBI Taxonomy" id="121402"/>
    <lineage>
        <taxon>Eukaryota</taxon>
        <taxon>Metazoa</taxon>
        <taxon>Chordata</taxon>
        <taxon>Craniata</taxon>
        <taxon>Vertebrata</taxon>
        <taxon>Euteleostomi</taxon>
        <taxon>Actinopterygii</taxon>
        <taxon>Neopterygii</taxon>
        <taxon>Teleostei</taxon>
        <taxon>Albuliformes</taxon>
        <taxon>Albulidae</taxon>
        <taxon>Albula</taxon>
    </lineage>
</organism>
<name>A0A8T2NAZ3_9TELE</name>
<feature type="domain" description="C2H2-type" evidence="2">
    <location>
        <begin position="264"/>
        <end position="291"/>
    </location>
</feature>
<accession>A0A8T2NAZ3</accession>
<dbReference type="EMBL" id="JAFBMS010000087">
    <property type="protein sequence ID" value="KAG9337509.1"/>
    <property type="molecule type" value="Genomic_DNA"/>
</dbReference>
<proteinExistence type="predicted"/>
<dbReference type="PANTHER" id="PTHR16515:SF35">
    <property type="entry name" value="FEZ FAMILY ZINC FINGER PROTEIN 2"/>
    <property type="match status" value="1"/>
</dbReference>
<dbReference type="PANTHER" id="PTHR16515">
    <property type="entry name" value="PR DOMAIN ZINC FINGER PROTEIN"/>
    <property type="match status" value="1"/>
</dbReference>
<dbReference type="FunFam" id="3.30.160.60:FF:000251">
    <property type="entry name" value="FEZ family zinc finger 2"/>
    <property type="match status" value="1"/>
</dbReference>
<reference evidence="3" key="1">
    <citation type="thesis" date="2021" institute="BYU ScholarsArchive" country="Provo, UT, USA">
        <title>Applications of and Algorithms for Genome Assembly and Genomic Analyses with an Emphasis on Marine Teleosts.</title>
        <authorList>
            <person name="Pickett B.D."/>
        </authorList>
    </citation>
    <scope>NUCLEOTIDE SEQUENCE</scope>
    <source>
        <strain evidence="3">HI-2016</strain>
    </source>
</reference>
<keyword evidence="4" id="KW-1185">Reference proteome</keyword>
<dbReference type="GO" id="GO:0005634">
    <property type="term" value="C:nucleus"/>
    <property type="evidence" value="ECO:0007669"/>
    <property type="project" value="TreeGrafter"/>
</dbReference>
<dbReference type="SMART" id="SM00355">
    <property type="entry name" value="ZnF_C2H2"/>
    <property type="match status" value="2"/>
</dbReference>
<gene>
    <name evidence="3" type="ORF">JZ751_028700</name>
</gene>
<dbReference type="GO" id="GO:0010468">
    <property type="term" value="P:regulation of gene expression"/>
    <property type="evidence" value="ECO:0007669"/>
    <property type="project" value="TreeGrafter"/>
</dbReference>
<evidence type="ECO:0000256" key="1">
    <source>
        <dbReference type="PROSITE-ProRule" id="PRU00042"/>
    </source>
</evidence>
<dbReference type="PROSITE" id="PS00028">
    <property type="entry name" value="ZINC_FINGER_C2H2_1"/>
    <property type="match status" value="2"/>
</dbReference>
<keyword evidence="1" id="KW-0862">Zinc</keyword>
<evidence type="ECO:0000259" key="2">
    <source>
        <dbReference type="PROSITE" id="PS50157"/>
    </source>
</evidence>
<dbReference type="InterPro" id="IPR013087">
    <property type="entry name" value="Znf_C2H2_type"/>
</dbReference>
<dbReference type="SUPFAM" id="SSF57667">
    <property type="entry name" value="beta-beta-alpha zinc fingers"/>
    <property type="match status" value="1"/>
</dbReference>
<dbReference type="InterPro" id="IPR050331">
    <property type="entry name" value="Zinc_finger"/>
</dbReference>
<dbReference type="InterPro" id="IPR036236">
    <property type="entry name" value="Znf_C2H2_sf"/>
</dbReference>
<dbReference type="OrthoDB" id="6249959at2759"/>
<dbReference type="Proteomes" id="UP000824540">
    <property type="component" value="Unassembled WGS sequence"/>
</dbReference>
<sequence>MASHQGSGHELSAVPTPLGFSIDRIMSKSSEPKSSLCDCHESKTAEGKKKVCWCPHFQGKVPVQCVCYDGNFTALVNSSEMWKANLMREIHTSAMCIVSRGGQIKTDSSAHSLFQGTKFINPQVVRQACTGSLHYFNYLSTAYVPCGMFKEYHFSPSKKYYSAQAYVATSNKLSVLENPKSYSSSTKNLYTSESPQKQHLPGQLDQIVMENRHLTNGVTANNKFSNVSIDGKPKKFKCDVCGKVFNAHYNLRRHMPVHTGARPFVCKLCGKGFRQASTLCRHKVIHTQTGSLNFVA</sequence>